<keyword evidence="8" id="KW-0539">Nucleus</keyword>
<evidence type="ECO:0000256" key="1">
    <source>
        <dbReference type="ARBA" id="ARBA00004123"/>
    </source>
</evidence>
<protein>
    <submittedName>
        <fullName evidence="10">Exosome complex component MTR3, fungi type</fullName>
    </submittedName>
</protein>
<dbReference type="AlphaFoldDB" id="A0A0U1LNM1"/>
<sequence length="326" mass="34717">MADRRRNNGPPNGTRAPVFASLLRSATGEVAQRPQRTRKPEELRKIFLTTGLVPAASGSSYLEIKPARPPTSKSLIAPSTSLKIACTVHGPRPLPRSANYSPNIVLTTHVKYAPFAHRRRKGHIRDASERDLGVHLETAIRGAIIAERWPKSALDVTITVLEAEDDRWWGDASGATDASWGTMNVLAGCITAAAAAIADAKIDCLDLVSGGVAAIVEDDGEDTQKDGKPTRRLVLDPDPSEHKNIAAACVVACLPGRDEITELWLKGDTSLGGDRGSGHEALIDGSVDAARGVHTVLCAAVTESGERLMKQAINTSLADTDMEMKA</sequence>
<dbReference type="GO" id="GO:0071028">
    <property type="term" value="P:nuclear mRNA surveillance"/>
    <property type="evidence" value="ECO:0007669"/>
    <property type="project" value="TreeGrafter"/>
</dbReference>
<evidence type="ECO:0000256" key="2">
    <source>
        <dbReference type="ARBA" id="ARBA00004496"/>
    </source>
</evidence>
<dbReference type="Gene3D" id="3.30.230.70">
    <property type="entry name" value="GHMP Kinase, N-terminal domain"/>
    <property type="match status" value="1"/>
</dbReference>
<dbReference type="PANTHER" id="PTHR11953">
    <property type="entry name" value="EXOSOME COMPLEX COMPONENT"/>
    <property type="match status" value="1"/>
</dbReference>
<keyword evidence="6" id="KW-0271">Exosome</keyword>
<dbReference type="GO" id="GO:0034475">
    <property type="term" value="P:U4 snRNA 3'-end processing"/>
    <property type="evidence" value="ECO:0007669"/>
    <property type="project" value="TreeGrafter"/>
</dbReference>
<dbReference type="EMBL" id="CVMT01000001">
    <property type="protein sequence ID" value="CRG83741.1"/>
    <property type="molecule type" value="Genomic_DNA"/>
</dbReference>
<dbReference type="InterPro" id="IPR036345">
    <property type="entry name" value="ExoRNase_PH_dom2_sf"/>
</dbReference>
<dbReference type="STRING" id="28573.A0A0U1LNM1"/>
<gene>
    <name evidence="10" type="ORF">PISL3812_01097</name>
</gene>
<accession>A0A0U1LNM1</accession>
<dbReference type="GO" id="GO:0071051">
    <property type="term" value="P:poly(A)-dependent snoRNA 3'-end processing"/>
    <property type="evidence" value="ECO:0007669"/>
    <property type="project" value="TreeGrafter"/>
</dbReference>
<evidence type="ECO:0000256" key="8">
    <source>
        <dbReference type="ARBA" id="ARBA00023242"/>
    </source>
</evidence>
<dbReference type="SUPFAM" id="SSF54211">
    <property type="entry name" value="Ribosomal protein S5 domain 2-like"/>
    <property type="match status" value="1"/>
</dbReference>
<reference evidence="10 11" key="1">
    <citation type="submission" date="2015-04" db="EMBL/GenBank/DDBJ databases">
        <authorList>
            <person name="Syromyatnikov M.Y."/>
            <person name="Popov V.N."/>
        </authorList>
    </citation>
    <scope>NUCLEOTIDE SEQUENCE [LARGE SCALE GENOMIC DNA]</scope>
    <source>
        <strain evidence="10">WF-38-12</strain>
    </source>
</reference>
<keyword evidence="11" id="KW-1185">Reference proteome</keyword>
<evidence type="ECO:0000256" key="7">
    <source>
        <dbReference type="ARBA" id="ARBA00022884"/>
    </source>
</evidence>
<dbReference type="GO" id="GO:0006364">
    <property type="term" value="P:rRNA processing"/>
    <property type="evidence" value="ECO:0007669"/>
    <property type="project" value="UniProtKB-KW"/>
</dbReference>
<evidence type="ECO:0000256" key="4">
    <source>
        <dbReference type="ARBA" id="ARBA00022490"/>
    </source>
</evidence>
<dbReference type="GO" id="GO:0000177">
    <property type="term" value="C:cytoplasmic exosome (RNase complex)"/>
    <property type="evidence" value="ECO:0007669"/>
    <property type="project" value="TreeGrafter"/>
</dbReference>
<feature type="domain" description="Exoribonuclease phosphorolytic" evidence="9">
    <location>
        <begin position="42"/>
        <end position="202"/>
    </location>
</feature>
<evidence type="ECO:0000259" key="9">
    <source>
        <dbReference type="Pfam" id="PF01138"/>
    </source>
</evidence>
<dbReference type="GO" id="GO:0005730">
    <property type="term" value="C:nucleolus"/>
    <property type="evidence" value="ECO:0007669"/>
    <property type="project" value="TreeGrafter"/>
</dbReference>
<dbReference type="SUPFAM" id="SSF55666">
    <property type="entry name" value="Ribonuclease PH domain 2-like"/>
    <property type="match status" value="1"/>
</dbReference>
<evidence type="ECO:0000256" key="3">
    <source>
        <dbReference type="ARBA" id="ARBA00006678"/>
    </source>
</evidence>
<dbReference type="GO" id="GO:0000176">
    <property type="term" value="C:nuclear exosome (RNase complex)"/>
    <property type="evidence" value="ECO:0007669"/>
    <property type="project" value="UniProtKB-ARBA"/>
</dbReference>
<organism evidence="10 11">
    <name type="scientific">Talaromyces islandicus</name>
    <name type="common">Penicillium islandicum</name>
    <dbReference type="NCBI Taxonomy" id="28573"/>
    <lineage>
        <taxon>Eukaryota</taxon>
        <taxon>Fungi</taxon>
        <taxon>Dikarya</taxon>
        <taxon>Ascomycota</taxon>
        <taxon>Pezizomycotina</taxon>
        <taxon>Eurotiomycetes</taxon>
        <taxon>Eurotiomycetidae</taxon>
        <taxon>Eurotiales</taxon>
        <taxon>Trichocomaceae</taxon>
        <taxon>Talaromyces</taxon>
        <taxon>Talaromyces sect. Islandici</taxon>
    </lineage>
</organism>
<dbReference type="Pfam" id="PF01138">
    <property type="entry name" value="RNase_PH"/>
    <property type="match status" value="1"/>
</dbReference>
<dbReference type="GO" id="GO:0003723">
    <property type="term" value="F:RNA binding"/>
    <property type="evidence" value="ECO:0007669"/>
    <property type="project" value="UniProtKB-KW"/>
</dbReference>
<proteinExistence type="inferred from homology"/>
<keyword evidence="7" id="KW-0694">RNA-binding</keyword>
<dbReference type="InterPro" id="IPR001247">
    <property type="entry name" value="ExoRNase_PH_dom1"/>
</dbReference>
<dbReference type="OrthoDB" id="2504340at2759"/>
<dbReference type="InterPro" id="IPR027408">
    <property type="entry name" value="PNPase/RNase_PH_dom_sf"/>
</dbReference>
<dbReference type="PANTHER" id="PTHR11953:SF2">
    <property type="entry name" value="EXOSOME COMPLEX COMPONENT MTR3"/>
    <property type="match status" value="1"/>
</dbReference>
<dbReference type="Proteomes" id="UP000054383">
    <property type="component" value="Unassembled WGS sequence"/>
</dbReference>
<dbReference type="InterPro" id="IPR050080">
    <property type="entry name" value="RNase_PH"/>
</dbReference>
<comment type="subcellular location">
    <subcellularLocation>
        <location evidence="2">Cytoplasm</location>
    </subcellularLocation>
    <subcellularLocation>
        <location evidence="1">Nucleus</location>
    </subcellularLocation>
</comment>
<comment type="similarity">
    <text evidence="3">Belongs to the RNase PH family.</text>
</comment>
<evidence type="ECO:0000256" key="5">
    <source>
        <dbReference type="ARBA" id="ARBA00022552"/>
    </source>
</evidence>
<dbReference type="InterPro" id="IPR020568">
    <property type="entry name" value="Ribosomal_Su5_D2-typ_SF"/>
</dbReference>
<dbReference type="GO" id="GO:0016075">
    <property type="term" value="P:rRNA catabolic process"/>
    <property type="evidence" value="ECO:0007669"/>
    <property type="project" value="TreeGrafter"/>
</dbReference>
<name>A0A0U1LNM1_TALIS</name>
<dbReference type="OMA" id="MCCVYGP"/>
<evidence type="ECO:0000313" key="10">
    <source>
        <dbReference type="EMBL" id="CRG83741.1"/>
    </source>
</evidence>
<evidence type="ECO:0000256" key="6">
    <source>
        <dbReference type="ARBA" id="ARBA00022835"/>
    </source>
</evidence>
<keyword evidence="4" id="KW-0963">Cytoplasm</keyword>
<evidence type="ECO:0000313" key="11">
    <source>
        <dbReference type="Proteomes" id="UP000054383"/>
    </source>
</evidence>
<keyword evidence="5" id="KW-0698">rRNA processing</keyword>